<protein>
    <submittedName>
        <fullName evidence="1">Uncharacterized protein</fullName>
    </submittedName>
</protein>
<accession>A0ABR1KD31</accession>
<keyword evidence="2" id="KW-1185">Reference proteome</keyword>
<organism evidence="1 2">
    <name type="scientific">Phyllosticta citriasiana</name>
    <dbReference type="NCBI Taxonomy" id="595635"/>
    <lineage>
        <taxon>Eukaryota</taxon>
        <taxon>Fungi</taxon>
        <taxon>Dikarya</taxon>
        <taxon>Ascomycota</taxon>
        <taxon>Pezizomycotina</taxon>
        <taxon>Dothideomycetes</taxon>
        <taxon>Dothideomycetes incertae sedis</taxon>
        <taxon>Botryosphaeriales</taxon>
        <taxon>Phyllostictaceae</taxon>
        <taxon>Phyllosticta</taxon>
    </lineage>
</organism>
<gene>
    <name evidence="1" type="ORF">IWZ03DRAFT_363202</name>
</gene>
<proteinExistence type="predicted"/>
<evidence type="ECO:0000313" key="2">
    <source>
        <dbReference type="Proteomes" id="UP001363622"/>
    </source>
</evidence>
<sequence>MWQEIVGKYGFTCRSEELEKEVLPLLLGINDKVAGVLERVPNDVEFDDRGNLLMHLDTNGDRVALEVDFPVLLNALLPETASKRFRKTFMATPRARQPQRRTQQDAPDTFLTGYPCIFVEPGRAQSTASQRYSCAQRGAIQRHIRAKSIPTRCLLRKIPNTHCPRDKRCGASYLAYAVCMFDNRRFMQDIQRYPRRFLEAWLGKDIRHWDRTLGQDVVTENPSLFPEGTLPLDISGPYKDGCLHRAPTYNDRLNRYFARRKRCSTLEDDCTWCPEKTHSFEMNLALAMAIGCGFVSHNEWRSYVIGSLDVSHRCNNLQCVQSRPHRRGDPDGQQQSQEISMKQCFRRGLCEDPDEEGVYSNRTSNRILTTTWLDHNKDSLWGRKKKKRKRGDDNADDSSLICLNMLVFEFPPQL</sequence>
<dbReference type="EMBL" id="JBBPHU010000013">
    <property type="protein sequence ID" value="KAK7510942.1"/>
    <property type="molecule type" value="Genomic_DNA"/>
</dbReference>
<reference evidence="1 2" key="1">
    <citation type="submission" date="2024-04" db="EMBL/GenBank/DDBJ databases">
        <title>Phyllosticta paracitricarpa is synonymous to the EU quarantine fungus P. citricarpa based on phylogenomic analyses.</title>
        <authorList>
            <consortium name="Lawrence Berkeley National Laboratory"/>
            <person name="Van Ingen-Buijs V.A."/>
            <person name="Van Westerhoven A.C."/>
            <person name="Haridas S."/>
            <person name="Skiadas P."/>
            <person name="Martin F."/>
            <person name="Groenewald J.Z."/>
            <person name="Crous P.W."/>
            <person name="Seidl M.F."/>
        </authorList>
    </citation>
    <scope>NUCLEOTIDE SEQUENCE [LARGE SCALE GENOMIC DNA]</scope>
    <source>
        <strain evidence="1 2">CBS 123371</strain>
    </source>
</reference>
<evidence type="ECO:0000313" key="1">
    <source>
        <dbReference type="EMBL" id="KAK7510942.1"/>
    </source>
</evidence>
<dbReference type="Proteomes" id="UP001363622">
    <property type="component" value="Unassembled WGS sequence"/>
</dbReference>
<comment type="caution">
    <text evidence="1">The sequence shown here is derived from an EMBL/GenBank/DDBJ whole genome shotgun (WGS) entry which is preliminary data.</text>
</comment>
<name>A0ABR1KD31_9PEZI</name>